<evidence type="ECO:0000256" key="1">
    <source>
        <dbReference type="SAM" id="MobiDB-lite"/>
    </source>
</evidence>
<dbReference type="AlphaFoldDB" id="A0A0C9V4K9"/>
<dbReference type="EMBL" id="KN837134">
    <property type="protein sequence ID" value="KIJ41809.1"/>
    <property type="molecule type" value="Genomic_DNA"/>
</dbReference>
<accession>A0A0C9V4K9</accession>
<dbReference type="HOGENOM" id="CLU_869255_0_0_1"/>
<feature type="compositionally biased region" description="Basic and acidic residues" evidence="1">
    <location>
        <begin position="238"/>
        <end position="258"/>
    </location>
</feature>
<proteinExistence type="predicted"/>
<dbReference type="OrthoDB" id="3266683at2759"/>
<sequence>MSPRGKHQSITVSMKDTIKKDLKKAHDKLKKMMKTAVTKVAKAKKTLVKGKKPKDDTGSNEKEDKVMTINWLVTHALTWRMLTILQETPVFLQAFRFDTGGFNFKSGGRKPGELYRDLAEKLLINPDGTWADVDLNKHGMAMHKWINILKKQCRELWVMLGETRHGLADTDMEESITVGSNILNVWDKIQAEFLWYKELNKMLCTSPAFVKDATSNSDSQVDISVLGTVAKRRRQKKACKEDGRAESNAEEVNKKDDGSQVDSDQEEAMVEVDNNTSDEEDHVEGQPGSPGFDTCKMQAIVEDAITVCLYPITHRLTELR</sequence>
<reference evidence="2 3" key="1">
    <citation type="submission" date="2014-06" db="EMBL/GenBank/DDBJ databases">
        <title>Evolutionary Origins and Diversification of the Mycorrhizal Mutualists.</title>
        <authorList>
            <consortium name="DOE Joint Genome Institute"/>
            <consortium name="Mycorrhizal Genomics Consortium"/>
            <person name="Kohler A."/>
            <person name="Kuo A."/>
            <person name="Nagy L.G."/>
            <person name="Floudas D."/>
            <person name="Copeland A."/>
            <person name="Barry K.W."/>
            <person name="Cichocki N."/>
            <person name="Veneault-Fourrey C."/>
            <person name="LaButti K."/>
            <person name="Lindquist E.A."/>
            <person name="Lipzen A."/>
            <person name="Lundell T."/>
            <person name="Morin E."/>
            <person name="Murat C."/>
            <person name="Riley R."/>
            <person name="Ohm R."/>
            <person name="Sun H."/>
            <person name="Tunlid A."/>
            <person name="Henrissat B."/>
            <person name="Grigoriev I.V."/>
            <person name="Hibbett D.S."/>
            <person name="Martin F."/>
        </authorList>
    </citation>
    <scope>NUCLEOTIDE SEQUENCE [LARGE SCALE GENOMIC DNA]</scope>
    <source>
        <strain evidence="2 3">SS14</strain>
    </source>
</reference>
<protein>
    <submittedName>
        <fullName evidence="2">Uncharacterized protein</fullName>
    </submittedName>
</protein>
<organism evidence="2 3">
    <name type="scientific">Sphaerobolus stellatus (strain SS14)</name>
    <dbReference type="NCBI Taxonomy" id="990650"/>
    <lineage>
        <taxon>Eukaryota</taxon>
        <taxon>Fungi</taxon>
        <taxon>Dikarya</taxon>
        <taxon>Basidiomycota</taxon>
        <taxon>Agaricomycotina</taxon>
        <taxon>Agaricomycetes</taxon>
        <taxon>Phallomycetidae</taxon>
        <taxon>Geastrales</taxon>
        <taxon>Sphaerobolaceae</taxon>
        <taxon>Sphaerobolus</taxon>
    </lineage>
</organism>
<feature type="compositionally biased region" description="Acidic residues" evidence="1">
    <location>
        <begin position="263"/>
        <end position="282"/>
    </location>
</feature>
<name>A0A0C9V4K9_SPHS4</name>
<evidence type="ECO:0000313" key="2">
    <source>
        <dbReference type="EMBL" id="KIJ41809.1"/>
    </source>
</evidence>
<gene>
    <name evidence="2" type="ORF">M422DRAFT_255125</name>
</gene>
<keyword evidence="3" id="KW-1185">Reference proteome</keyword>
<feature type="region of interest" description="Disordered" evidence="1">
    <location>
        <begin position="237"/>
        <end position="291"/>
    </location>
</feature>
<dbReference type="Proteomes" id="UP000054279">
    <property type="component" value="Unassembled WGS sequence"/>
</dbReference>
<evidence type="ECO:0000313" key="3">
    <source>
        <dbReference type="Proteomes" id="UP000054279"/>
    </source>
</evidence>